<dbReference type="PANTHER" id="PTHR11439:SF483">
    <property type="entry name" value="PEPTIDE SYNTHASE GLIP-LIKE, PUTATIVE (AFU_ORTHOLOGUE AFUA_3G12920)-RELATED"/>
    <property type="match status" value="1"/>
</dbReference>
<dbReference type="PANTHER" id="PTHR11439">
    <property type="entry name" value="GAG-POL-RELATED RETROTRANSPOSON"/>
    <property type="match status" value="1"/>
</dbReference>
<comment type="caution">
    <text evidence="1">The sequence shown here is derived from an EMBL/GenBank/DDBJ whole genome shotgun (WGS) entry which is preliminary data.</text>
</comment>
<dbReference type="AlphaFoldDB" id="A0AAD4VWE9"/>
<organism evidence="1 2">
    <name type="scientific">Prunus dulcis</name>
    <name type="common">Almond</name>
    <name type="synonym">Amygdalus dulcis</name>
    <dbReference type="NCBI Taxonomy" id="3755"/>
    <lineage>
        <taxon>Eukaryota</taxon>
        <taxon>Viridiplantae</taxon>
        <taxon>Streptophyta</taxon>
        <taxon>Embryophyta</taxon>
        <taxon>Tracheophyta</taxon>
        <taxon>Spermatophyta</taxon>
        <taxon>Magnoliopsida</taxon>
        <taxon>eudicotyledons</taxon>
        <taxon>Gunneridae</taxon>
        <taxon>Pentapetalae</taxon>
        <taxon>rosids</taxon>
        <taxon>fabids</taxon>
        <taxon>Rosales</taxon>
        <taxon>Rosaceae</taxon>
        <taxon>Amygdaloideae</taxon>
        <taxon>Amygdaleae</taxon>
        <taxon>Prunus</taxon>
    </lineage>
</organism>
<keyword evidence="2" id="KW-1185">Reference proteome</keyword>
<reference evidence="1 2" key="1">
    <citation type="journal article" date="2022" name="G3 (Bethesda)">
        <title>Whole-genome sequence and methylome profiling of the almond [Prunus dulcis (Mill.) D.A. Webb] cultivar 'Nonpareil'.</title>
        <authorList>
            <person name="D'Amico-Willman K.M."/>
            <person name="Ouma W.Z."/>
            <person name="Meulia T."/>
            <person name="Sideli G.M."/>
            <person name="Gradziel T.M."/>
            <person name="Fresnedo-Ramirez J."/>
        </authorList>
    </citation>
    <scope>NUCLEOTIDE SEQUENCE [LARGE SCALE GENOMIC DNA]</scope>
    <source>
        <strain evidence="1">Clone GOH B32 T37-40</strain>
    </source>
</reference>
<accession>A0AAD4VWE9</accession>
<dbReference type="EMBL" id="JAJFAZ020000004">
    <property type="protein sequence ID" value="KAI5332478.1"/>
    <property type="molecule type" value="Genomic_DNA"/>
</dbReference>
<proteinExistence type="predicted"/>
<gene>
    <name evidence="1" type="ORF">L3X38_022607</name>
</gene>
<sequence>MRYEAAKRILRCLQRTIDYGIWYKPTTGPRIFGYTYNDWAGSVDDMKNTSGYAFTIGSVIFMVIKKTRYRDSIISRSRVRSSNKVNMPSYLA</sequence>
<evidence type="ECO:0000313" key="1">
    <source>
        <dbReference type="EMBL" id="KAI5332478.1"/>
    </source>
</evidence>
<protein>
    <submittedName>
        <fullName evidence="1">Uncharacterized protein</fullName>
    </submittedName>
</protein>
<name>A0AAD4VWE9_PRUDU</name>
<evidence type="ECO:0000313" key="2">
    <source>
        <dbReference type="Proteomes" id="UP001054821"/>
    </source>
</evidence>
<dbReference type="Proteomes" id="UP001054821">
    <property type="component" value="Chromosome 4"/>
</dbReference>